<dbReference type="RefSeq" id="WP_118767138.1">
    <property type="nucleotide sequence ID" value="NZ_QWKP01000189.1"/>
</dbReference>
<accession>A0A413RLS9</accession>
<gene>
    <name evidence="1" type="ORF">D1825_09270</name>
</gene>
<name>A0A413RLS9_9CELL</name>
<proteinExistence type="predicted"/>
<keyword evidence="2" id="KW-1185">Reference proteome</keyword>
<dbReference type="OrthoDB" id="3731278at2"/>
<sequence>MTFATTFLIETPEQERARLAEFPAGSINHALSTLPVLITDPLEGLLIRLPAIVDRGPLTIVVVPVRRLTCTSLTAEELRRRHGGYWKCVVVASEDPRYPVGGHNLSVSETRLVRGEQIRIGL</sequence>
<evidence type="ECO:0000313" key="2">
    <source>
        <dbReference type="Proteomes" id="UP000283374"/>
    </source>
</evidence>
<evidence type="ECO:0000313" key="1">
    <source>
        <dbReference type="EMBL" id="RHA41015.1"/>
    </source>
</evidence>
<dbReference type="AlphaFoldDB" id="A0A413RLS9"/>
<reference evidence="1 2" key="1">
    <citation type="submission" date="2018-08" db="EMBL/GenBank/DDBJ databases">
        <title>Cellulomonas rhizosphaerae sp. nov., a novel actinomycete isolated from soil.</title>
        <authorList>
            <person name="Tian Y."/>
        </authorList>
    </citation>
    <scope>NUCLEOTIDE SEQUENCE [LARGE SCALE GENOMIC DNA]</scope>
    <source>
        <strain evidence="1 2">NEAU-TCZ24</strain>
    </source>
</reference>
<organism evidence="1 2">
    <name type="scientific">Cellulomonas rhizosphaerae</name>
    <dbReference type="NCBI Taxonomy" id="2293719"/>
    <lineage>
        <taxon>Bacteria</taxon>
        <taxon>Bacillati</taxon>
        <taxon>Actinomycetota</taxon>
        <taxon>Actinomycetes</taxon>
        <taxon>Micrococcales</taxon>
        <taxon>Cellulomonadaceae</taxon>
        <taxon>Cellulomonas</taxon>
    </lineage>
</organism>
<comment type="caution">
    <text evidence="1">The sequence shown here is derived from an EMBL/GenBank/DDBJ whole genome shotgun (WGS) entry which is preliminary data.</text>
</comment>
<dbReference type="EMBL" id="QWKP01000189">
    <property type="protein sequence ID" value="RHA41015.1"/>
    <property type="molecule type" value="Genomic_DNA"/>
</dbReference>
<protein>
    <submittedName>
        <fullName evidence="1">Uncharacterized protein</fullName>
    </submittedName>
</protein>
<dbReference type="Proteomes" id="UP000283374">
    <property type="component" value="Unassembled WGS sequence"/>
</dbReference>